<reference evidence="1 2" key="1">
    <citation type="journal article" date="2024" name="BMC Genomics">
        <title>De novo assembly and annotation of Popillia japonica's genome with initial clues to its potential as an invasive pest.</title>
        <authorList>
            <person name="Cucini C."/>
            <person name="Boschi S."/>
            <person name="Funari R."/>
            <person name="Cardaioli E."/>
            <person name="Iannotti N."/>
            <person name="Marturano G."/>
            <person name="Paoli F."/>
            <person name="Bruttini M."/>
            <person name="Carapelli A."/>
            <person name="Frati F."/>
            <person name="Nardi F."/>
        </authorList>
    </citation>
    <scope>NUCLEOTIDE SEQUENCE [LARGE SCALE GENOMIC DNA]</scope>
    <source>
        <strain evidence="1">DMR45628</strain>
    </source>
</reference>
<organism evidence="1 2">
    <name type="scientific">Popillia japonica</name>
    <name type="common">Japanese beetle</name>
    <dbReference type="NCBI Taxonomy" id="7064"/>
    <lineage>
        <taxon>Eukaryota</taxon>
        <taxon>Metazoa</taxon>
        <taxon>Ecdysozoa</taxon>
        <taxon>Arthropoda</taxon>
        <taxon>Hexapoda</taxon>
        <taxon>Insecta</taxon>
        <taxon>Pterygota</taxon>
        <taxon>Neoptera</taxon>
        <taxon>Endopterygota</taxon>
        <taxon>Coleoptera</taxon>
        <taxon>Polyphaga</taxon>
        <taxon>Scarabaeiformia</taxon>
        <taxon>Scarabaeidae</taxon>
        <taxon>Rutelinae</taxon>
        <taxon>Popillia</taxon>
    </lineage>
</organism>
<name>A0AAW1JLE4_POPJA</name>
<dbReference type="AlphaFoldDB" id="A0AAW1JLE4"/>
<keyword evidence="2" id="KW-1185">Reference proteome</keyword>
<comment type="caution">
    <text evidence="1">The sequence shown here is derived from an EMBL/GenBank/DDBJ whole genome shotgun (WGS) entry which is preliminary data.</text>
</comment>
<dbReference type="Proteomes" id="UP001458880">
    <property type="component" value="Unassembled WGS sequence"/>
</dbReference>
<sequence>MKIHNNINIIQRSNLEGGFLGRVEWCKIKSEVPGCSILTCGDGVPVIDLLVVTGRKTNHCFENLPTIIVETPLGVKVTYVEGTDLENAIQHNPAAEENRELEDNIGDLLENVHRSRANMLRRNSISLPNLEGLELNMLTERENKVKYRYVPADNSIICNDIEEKSQVDPYLQAFFEDTEDREFWDKLVRQQFWNVQLLGEKLYFLNKSHLWICVGLLPDLDFEPTIKIVGVKKQCIAFNEAEWERFMLEKGEGAVFLSYEGLLELLRLRKIVSSRVSLLKSLKFNEVYKDVVTYLSGSDGDLSDNLENMFHGGFSECSCLMTELATYGFKKIFRDVMLIKKAHRNDSTVLEK</sequence>
<gene>
    <name evidence="1" type="ORF">QE152_g28505</name>
</gene>
<proteinExistence type="predicted"/>
<protein>
    <submittedName>
        <fullName evidence="1">Uncharacterized protein</fullName>
    </submittedName>
</protein>
<evidence type="ECO:0000313" key="1">
    <source>
        <dbReference type="EMBL" id="KAK9704098.1"/>
    </source>
</evidence>
<dbReference type="EMBL" id="JASPKY010000357">
    <property type="protein sequence ID" value="KAK9704098.1"/>
    <property type="molecule type" value="Genomic_DNA"/>
</dbReference>
<accession>A0AAW1JLE4</accession>
<evidence type="ECO:0000313" key="2">
    <source>
        <dbReference type="Proteomes" id="UP001458880"/>
    </source>
</evidence>